<dbReference type="EMBL" id="BNJK01000001">
    <property type="protein sequence ID" value="GHO90036.1"/>
    <property type="molecule type" value="Genomic_DNA"/>
</dbReference>
<dbReference type="Proteomes" id="UP000597444">
    <property type="component" value="Unassembled WGS sequence"/>
</dbReference>
<gene>
    <name evidence="1" type="ORF">KSF_000840</name>
</gene>
<protein>
    <submittedName>
        <fullName evidence="1">Uncharacterized protein</fullName>
    </submittedName>
</protein>
<evidence type="ECO:0000313" key="2">
    <source>
        <dbReference type="Proteomes" id="UP000597444"/>
    </source>
</evidence>
<dbReference type="AlphaFoldDB" id="A0A8J3II49"/>
<keyword evidence="2" id="KW-1185">Reference proteome</keyword>
<accession>A0A8J3II49</accession>
<reference evidence="1" key="1">
    <citation type="submission" date="2020-10" db="EMBL/GenBank/DDBJ databases">
        <title>Taxonomic study of unclassified bacteria belonging to the class Ktedonobacteria.</title>
        <authorList>
            <person name="Yabe S."/>
            <person name="Wang C.M."/>
            <person name="Zheng Y."/>
            <person name="Sakai Y."/>
            <person name="Cavaletti L."/>
            <person name="Monciardini P."/>
            <person name="Donadio S."/>
        </authorList>
    </citation>
    <scope>NUCLEOTIDE SEQUENCE</scope>
    <source>
        <strain evidence="1">ID150040</strain>
    </source>
</reference>
<evidence type="ECO:0000313" key="1">
    <source>
        <dbReference type="EMBL" id="GHO90036.1"/>
    </source>
</evidence>
<proteinExistence type="predicted"/>
<sequence>MRRAIAVITGYAAQFGFPPTSMLVRLDGLYGDAAPLLDVLSAGLGVITRSRAYHLLDLPMVKQRLLRPPDHMSTHPESHMQRSLYDCASVPLTPTGPEMRLVIATHAGASADPAIGVERGGVVYELFVSTLPSLAFTASDVLDLYLHRGSFETVLAELCSNHDG</sequence>
<comment type="caution">
    <text evidence="1">The sequence shown here is derived from an EMBL/GenBank/DDBJ whole genome shotgun (WGS) entry which is preliminary data.</text>
</comment>
<name>A0A8J3II49_9CHLR</name>
<organism evidence="1 2">
    <name type="scientific">Reticulibacter mediterranei</name>
    <dbReference type="NCBI Taxonomy" id="2778369"/>
    <lineage>
        <taxon>Bacteria</taxon>
        <taxon>Bacillati</taxon>
        <taxon>Chloroflexota</taxon>
        <taxon>Ktedonobacteria</taxon>
        <taxon>Ktedonobacterales</taxon>
        <taxon>Reticulibacteraceae</taxon>
        <taxon>Reticulibacter</taxon>
    </lineage>
</organism>